<evidence type="ECO:0000256" key="6">
    <source>
        <dbReference type="ARBA" id="ARBA00023273"/>
    </source>
</evidence>
<reference evidence="9 10" key="1">
    <citation type="journal article" date="2009" name="Science">
        <title>Green evolution and dynamic adaptations revealed by genomes of the marine picoeukaryotes Micromonas.</title>
        <authorList>
            <person name="Worden A.Z."/>
            <person name="Lee J.H."/>
            <person name="Mock T."/>
            <person name="Rouze P."/>
            <person name="Simmons M.P."/>
            <person name="Aerts A.L."/>
            <person name="Allen A.E."/>
            <person name="Cuvelier M.L."/>
            <person name="Derelle E."/>
            <person name="Everett M.V."/>
            <person name="Foulon E."/>
            <person name="Grimwood J."/>
            <person name="Gundlach H."/>
            <person name="Henrissat B."/>
            <person name="Napoli C."/>
            <person name="McDonald S.M."/>
            <person name="Parker M.S."/>
            <person name="Rombauts S."/>
            <person name="Salamov A."/>
            <person name="Von Dassow P."/>
            <person name="Badger J.H."/>
            <person name="Coutinho P.M."/>
            <person name="Demir E."/>
            <person name="Dubchak I."/>
            <person name="Gentemann C."/>
            <person name="Eikrem W."/>
            <person name="Gready J.E."/>
            <person name="John U."/>
            <person name="Lanier W."/>
            <person name="Lindquist E.A."/>
            <person name="Lucas S."/>
            <person name="Mayer K.F."/>
            <person name="Moreau H."/>
            <person name="Not F."/>
            <person name="Otillar R."/>
            <person name="Panaud O."/>
            <person name="Pangilinan J."/>
            <person name="Paulsen I."/>
            <person name="Piegu B."/>
            <person name="Poliakov A."/>
            <person name="Robbens S."/>
            <person name="Schmutz J."/>
            <person name="Toulza E."/>
            <person name="Wyss T."/>
            <person name="Zelensky A."/>
            <person name="Zhou K."/>
            <person name="Armbrust E.V."/>
            <person name="Bhattacharya D."/>
            <person name="Goodenough U.W."/>
            <person name="Van de Peer Y."/>
            <person name="Grigoriev I.V."/>
        </authorList>
    </citation>
    <scope>NUCLEOTIDE SEQUENCE [LARGE SCALE GENOMIC DNA]</scope>
    <source>
        <strain evidence="10">RCC299 / NOUM17</strain>
    </source>
</reference>
<proteinExistence type="inferred from homology"/>
<comment type="subcellular location">
    <subcellularLocation>
        <location evidence="1">Cell projection</location>
        <location evidence="1">Cilium</location>
    </subcellularLocation>
</comment>
<keyword evidence="10" id="KW-1185">Reference proteome</keyword>
<dbReference type="RefSeq" id="XP_002508222.1">
    <property type="nucleotide sequence ID" value="XM_002508176.1"/>
</dbReference>
<evidence type="ECO:0000256" key="7">
    <source>
        <dbReference type="SAM" id="Coils"/>
    </source>
</evidence>
<evidence type="ECO:0000256" key="3">
    <source>
        <dbReference type="ARBA" id="ARBA00014087"/>
    </source>
</evidence>
<evidence type="ECO:0000256" key="8">
    <source>
        <dbReference type="SAM" id="MobiDB-lite"/>
    </source>
</evidence>
<dbReference type="GeneID" id="8245854"/>
<dbReference type="GO" id="GO:0008017">
    <property type="term" value="F:microtubule binding"/>
    <property type="evidence" value="ECO:0007669"/>
    <property type="project" value="TreeGrafter"/>
</dbReference>
<organism evidence="9 10">
    <name type="scientific">Micromonas commoda (strain RCC299 / NOUM17 / CCMP2709)</name>
    <name type="common">Picoplanktonic green alga</name>
    <dbReference type="NCBI Taxonomy" id="296587"/>
    <lineage>
        <taxon>Eukaryota</taxon>
        <taxon>Viridiplantae</taxon>
        <taxon>Chlorophyta</taxon>
        <taxon>Mamiellophyceae</taxon>
        <taxon>Mamiellales</taxon>
        <taxon>Mamiellaceae</taxon>
        <taxon>Micromonas</taxon>
    </lineage>
</organism>
<dbReference type="PANTHER" id="PTHR31954:SF1">
    <property type="entry name" value="CILIA- AND FLAGELLA-ASSOCIATED PROTEIN 157"/>
    <property type="match status" value="1"/>
</dbReference>
<feature type="region of interest" description="Disordered" evidence="8">
    <location>
        <begin position="458"/>
        <end position="496"/>
    </location>
</feature>
<dbReference type="STRING" id="296587.C1FG36"/>
<feature type="compositionally biased region" description="Acidic residues" evidence="8">
    <location>
        <begin position="414"/>
        <end position="423"/>
    </location>
</feature>
<evidence type="ECO:0000256" key="2">
    <source>
        <dbReference type="ARBA" id="ARBA00010841"/>
    </source>
</evidence>
<comment type="similarity">
    <text evidence="2">Belongs to the CFAP157 family.</text>
</comment>
<feature type="coiled-coil region" evidence="7">
    <location>
        <begin position="97"/>
        <end position="139"/>
    </location>
</feature>
<dbReference type="AlphaFoldDB" id="C1FG36"/>
<dbReference type="InterPro" id="IPR038844">
    <property type="entry name" value="CFAP157"/>
</dbReference>
<evidence type="ECO:0000313" key="9">
    <source>
        <dbReference type="EMBL" id="ACO69480.1"/>
    </source>
</evidence>
<dbReference type="Proteomes" id="UP000002009">
    <property type="component" value="Chromosome 8"/>
</dbReference>
<accession>C1FG36</accession>
<dbReference type="InParanoid" id="C1FG36"/>
<feature type="compositionally biased region" description="Basic and acidic residues" evidence="8">
    <location>
        <begin position="8"/>
        <end position="30"/>
    </location>
</feature>
<keyword evidence="5" id="KW-0969">Cilium</keyword>
<keyword evidence="6" id="KW-0966">Cell projection</keyword>
<dbReference type="EMBL" id="CP001575">
    <property type="protein sequence ID" value="ACO69480.1"/>
    <property type="molecule type" value="Genomic_DNA"/>
</dbReference>
<keyword evidence="4 7" id="KW-0175">Coiled coil</keyword>
<evidence type="ECO:0000256" key="4">
    <source>
        <dbReference type="ARBA" id="ARBA00023054"/>
    </source>
</evidence>
<dbReference type="eggNOG" id="ENOG502R31A">
    <property type="taxonomic scope" value="Eukaryota"/>
</dbReference>
<evidence type="ECO:0000256" key="1">
    <source>
        <dbReference type="ARBA" id="ARBA00004138"/>
    </source>
</evidence>
<protein>
    <recommendedName>
        <fullName evidence="3">Cilia- and flagella-associated protein 157</fullName>
    </recommendedName>
</protein>
<name>C1FG36_MICCC</name>
<feature type="region of interest" description="Disordered" evidence="8">
    <location>
        <begin position="405"/>
        <end position="430"/>
    </location>
</feature>
<sequence>MPPKKKVDKKDDGKEAESGPDPAREQEKEIVTSELEIQGLTAKLARWQSRGKVLAEENLALVAQLEEARRVMDETNNPLSRQLRSTHAGTLAKESELLRAGEELERILSEGAELERREADDARTRRAALEDELTAREATVREVDEFASTRDKLDLELREKKLLLKASREDHRRRVDDVNTEFKIETAEMKREHTRKIKEAKAHMRALIDEQLAGTTKQTAAENERMEGEIAYQVRTTLDVIDRNETIIAEHAEMAAEMDELRLRERELAESNAVHSRVIRTFVKALMERGEVDRIDKVAKHLGDAVATDTLPQYCLERTHTGALVERTRRKPRRRAGKGEAEVAIARRVAEARFERERVGAALIAAAAAEKELETVVEEAARHARKECERFLAACVEDAAGSGGEEAEAKDVLIEDEDEDDGDAEGRRRRRATARRVLAAALEKPEAPLADATRGMFEQAKPPPVVPPTDLGSTRGFGSRGPEAVSHRSGSLASERRVARSNADLFERSGFRQRYTFTTTRRR</sequence>
<dbReference type="PANTHER" id="PTHR31954">
    <property type="entry name" value="CILIA- AND FLAGELLA-ASSOCIATED PROTEIN 157"/>
    <property type="match status" value="1"/>
</dbReference>
<feature type="region of interest" description="Disordered" evidence="8">
    <location>
        <begin position="1"/>
        <end position="30"/>
    </location>
</feature>
<evidence type="ECO:0000256" key="5">
    <source>
        <dbReference type="ARBA" id="ARBA00023069"/>
    </source>
</evidence>
<dbReference type="GO" id="GO:0036064">
    <property type="term" value="C:ciliary basal body"/>
    <property type="evidence" value="ECO:0007669"/>
    <property type="project" value="TreeGrafter"/>
</dbReference>
<evidence type="ECO:0000313" key="10">
    <source>
        <dbReference type="Proteomes" id="UP000002009"/>
    </source>
</evidence>
<dbReference type="KEGG" id="mis:MICPUN_60723"/>
<gene>
    <name evidence="9" type="ORF">MICPUN_60723</name>
</gene>